<dbReference type="GO" id="GO:0012505">
    <property type="term" value="C:endomembrane system"/>
    <property type="evidence" value="ECO:0007669"/>
    <property type="project" value="UniProtKB-SubCell"/>
</dbReference>
<keyword evidence="2 5" id="KW-0812">Transmembrane</keyword>
<dbReference type="GO" id="GO:0061513">
    <property type="term" value="F:glucose 6-phosphate:phosphate antiporter activity"/>
    <property type="evidence" value="ECO:0007669"/>
    <property type="project" value="TreeGrafter"/>
</dbReference>
<dbReference type="InterPro" id="IPR000849">
    <property type="entry name" value="Sugar_P_transporter"/>
</dbReference>
<accession>A0A1H9BYG1</accession>
<feature type="transmembrane region" description="Helical" evidence="5">
    <location>
        <begin position="79"/>
        <end position="103"/>
    </location>
</feature>
<evidence type="ECO:0000313" key="8">
    <source>
        <dbReference type="Proteomes" id="UP000199114"/>
    </source>
</evidence>
<evidence type="ECO:0000256" key="3">
    <source>
        <dbReference type="ARBA" id="ARBA00022989"/>
    </source>
</evidence>
<keyword evidence="8" id="KW-1185">Reference proteome</keyword>
<feature type="transmembrane region" description="Helical" evidence="5">
    <location>
        <begin position="229"/>
        <end position="254"/>
    </location>
</feature>
<dbReference type="Pfam" id="PF07690">
    <property type="entry name" value="MFS_1"/>
    <property type="match status" value="1"/>
</dbReference>
<feature type="transmembrane region" description="Helical" evidence="5">
    <location>
        <begin position="170"/>
        <end position="187"/>
    </location>
</feature>
<feature type="transmembrane region" description="Helical" evidence="5">
    <location>
        <begin position="109"/>
        <end position="130"/>
    </location>
</feature>
<feature type="transmembrane region" description="Helical" evidence="5">
    <location>
        <begin position="320"/>
        <end position="343"/>
    </location>
</feature>
<protein>
    <submittedName>
        <fullName evidence="7">Sugar phosphate permease</fullName>
    </submittedName>
</protein>
<dbReference type="SUPFAM" id="SSF103473">
    <property type="entry name" value="MFS general substrate transporter"/>
    <property type="match status" value="1"/>
</dbReference>
<dbReference type="Gene3D" id="1.20.1250.20">
    <property type="entry name" value="MFS general substrate transporter like domains"/>
    <property type="match status" value="2"/>
</dbReference>
<proteinExistence type="predicted"/>
<dbReference type="PANTHER" id="PTHR43826:SF3">
    <property type="entry name" value="GLUCOSE-6-PHOSPHATE EXCHANGER SLC37A4"/>
    <property type="match status" value="1"/>
</dbReference>
<dbReference type="PIRSF" id="PIRSF002808">
    <property type="entry name" value="Hexose_phosphate_transp"/>
    <property type="match status" value="1"/>
</dbReference>
<dbReference type="EMBL" id="FOFD01000001">
    <property type="protein sequence ID" value="SEP93787.1"/>
    <property type="molecule type" value="Genomic_DNA"/>
</dbReference>
<reference evidence="8" key="1">
    <citation type="submission" date="2016-10" db="EMBL/GenBank/DDBJ databases">
        <authorList>
            <person name="Varghese N."/>
            <person name="Submissions S."/>
        </authorList>
    </citation>
    <scope>NUCLEOTIDE SEQUENCE [LARGE SCALE GENOMIC DNA]</scope>
    <source>
        <strain evidence="8">DSM 25055</strain>
    </source>
</reference>
<keyword evidence="4 5" id="KW-0472">Membrane</keyword>
<evidence type="ECO:0000256" key="4">
    <source>
        <dbReference type="ARBA" id="ARBA00023136"/>
    </source>
</evidence>
<evidence type="ECO:0000256" key="2">
    <source>
        <dbReference type="ARBA" id="ARBA00022692"/>
    </source>
</evidence>
<dbReference type="STRING" id="1186196.SAMN04489841_0893"/>
<dbReference type="InterPro" id="IPR036259">
    <property type="entry name" value="MFS_trans_sf"/>
</dbReference>
<dbReference type="GO" id="GO:0035435">
    <property type="term" value="P:phosphate ion transmembrane transport"/>
    <property type="evidence" value="ECO:0007669"/>
    <property type="project" value="TreeGrafter"/>
</dbReference>
<feature type="transmembrane region" description="Helical" evidence="5">
    <location>
        <begin position="398"/>
        <end position="419"/>
    </location>
</feature>
<feature type="transmembrane region" description="Helical" evidence="5">
    <location>
        <begin position="52"/>
        <end position="72"/>
    </location>
</feature>
<feature type="domain" description="Major facilitator superfamily (MFS) profile" evidence="6">
    <location>
        <begin position="14"/>
        <end position="424"/>
    </location>
</feature>
<dbReference type="Proteomes" id="UP000199114">
    <property type="component" value="Unassembled WGS sequence"/>
</dbReference>
<keyword evidence="3 5" id="KW-1133">Transmembrane helix</keyword>
<comment type="subcellular location">
    <subcellularLocation>
        <location evidence="1">Endomembrane system</location>
        <topology evidence="1">Multi-pass membrane protein</topology>
    </subcellularLocation>
</comment>
<dbReference type="AlphaFoldDB" id="A0A1H9BYG1"/>
<evidence type="ECO:0000259" key="6">
    <source>
        <dbReference type="PROSITE" id="PS50850"/>
    </source>
</evidence>
<evidence type="ECO:0000313" key="7">
    <source>
        <dbReference type="EMBL" id="SEP93787.1"/>
    </source>
</evidence>
<dbReference type="RefSeq" id="WP_090613946.1">
    <property type="nucleotide sequence ID" value="NZ_FOFD01000001.1"/>
</dbReference>
<dbReference type="InterPro" id="IPR011701">
    <property type="entry name" value="MFS"/>
</dbReference>
<organism evidence="7 8">
    <name type="scientific">Natrinema salaciae</name>
    <dbReference type="NCBI Taxonomy" id="1186196"/>
    <lineage>
        <taxon>Archaea</taxon>
        <taxon>Methanobacteriati</taxon>
        <taxon>Methanobacteriota</taxon>
        <taxon>Stenosarchaea group</taxon>
        <taxon>Halobacteria</taxon>
        <taxon>Halobacteriales</taxon>
        <taxon>Natrialbaceae</taxon>
        <taxon>Natrinema</taxon>
    </lineage>
</organism>
<feature type="transmembrane region" description="Helical" evidence="5">
    <location>
        <begin position="355"/>
        <end position="378"/>
    </location>
</feature>
<dbReference type="PROSITE" id="PS50850">
    <property type="entry name" value="MFS"/>
    <property type="match status" value="1"/>
</dbReference>
<feature type="transmembrane region" description="Helical" evidence="5">
    <location>
        <begin position="260"/>
        <end position="283"/>
    </location>
</feature>
<sequence>MTLLSNPYRRRWLGWGVLVTAFFLVSLHRSSTAVLSEELMRSFETTGTTLGLLHSSFFYLYAAFQVPAGLLTDRYGARAIAAGGTALMSVGALAFGLAPTYALAFAGRVLVGLGASVLFVAALRFCANWFRPDEFGTMTGATFSVGILGGLAATTPLAIAISRLGWRQSMIGLGLLGLAAAIGIVLFSHDSPADAGLPPVENVPDRPDVTDAATLKRYVSDAVREPETWLLGIMLFFMTGIGITIFGLWGIPYLVQTHDISVTAASVYLLVGNVGGMIGPTLFGWVSDRSGNRTGLIVFSTVVFGLTWGIFAAFGVVPLLLVGAIFLVSRVLRGGVPLAFAVIKERHPEGASGTVIGLINTMGWIGAAVFPVVLGAALDAYWTGETVNGTRVYTEFGYRVAFAIAAASGLIAAACAVVLHVRTRAERPLETGADADRPTS</sequence>
<evidence type="ECO:0000256" key="5">
    <source>
        <dbReference type="SAM" id="Phobius"/>
    </source>
</evidence>
<gene>
    <name evidence="7" type="ORF">SAMN04489841_0893</name>
</gene>
<feature type="transmembrane region" description="Helical" evidence="5">
    <location>
        <begin position="295"/>
        <end position="314"/>
    </location>
</feature>
<dbReference type="InterPro" id="IPR051337">
    <property type="entry name" value="OPA_Antiporter"/>
</dbReference>
<evidence type="ECO:0000256" key="1">
    <source>
        <dbReference type="ARBA" id="ARBA00004127"/>
    </source>
</evidence>
<dbReference type="InterPro" id="IPR020846">
    <property type="entry name" value="MFS_dom"/>
</dbReference>
<name>A0A1H9BYG1_9EURY</name>
<dbReference type="PANTHER" id="PTHR43826">
    <property type="entry name" value="GLUCOSE-6-PHOSPHATE EXCHANGER SLC37A4"/>
    <property type="match status" value="1"/>
</dbReference>
<dbReference type="OrthoDB" id="29061at2157"/>
<feature type="transmembrane region" description="Helical" evidence="5">
    <location>
        <begin position="142"/>
        <end position="164"/>
    </location>
</feature>
<dbReference type="GO" id="GO:0016020">
    <property type="term" value="C:membrane"/>
    <property type="evidence" value="ECO:0007669"/>
    <property type="project" value="InterPro"/>
</dbReference>